<dbReference type="Pfam" id="PF04012">
    <property type="entry name" value="PspA_IM30"/>
    <property type="match status" value="1"/>
</dbReference>
<proteinExistence type="inferred from homology"/>
<dbReference type="InterPro" id="IPR014319">
    <property type="entry name" value="Phageshock_PspA"/>
</dbReference>
<dbReference type="EMBL" id="JAVRIC010000015">
    <property type="protein sequence ID" value="MDT0497963.1"/>
    <property type="molecule type" value="Genomic_DNA"/>
</dbReference>
<comment type="similarity">
    <text evidence="1">Belongs to the PspA/Vipp/IM30 family.</text>
</comment>
<dbReference type="NCBIfam" id="TIGR02977">
    <property type="entry name" value="phageshock_pspA"/>
    <property type="match status" value="1"/>
</dbReference>
<evidence type="ECO:0000313" key="4">
    <source>
        <dbReference type="Proteomes" id="UP001254608"/>
    </source>
</evidence>
<protein>
    <submittedName>
        <fullName evidence="3">Phage shock protein PspA</fullName>
    </submittedName>
</protein>
<evidence type="ECO:0000313" key="3">
    <source>
        <dbReference type="EMBL" id="MDT0497963.1"/>
    </source>
</evidence>
<keyword evidence="2" id="KW-0175">Coiled coil</keyword>
<keyword evidence="4" id="KW-1185">Reference proteome</keyword>
<dbReference type="InterPro" id="IPR007157">
    <property type="entry name" value="PspA_VIPP1"/>
</dbReference>
<evidence type="ECO:0000256" key="1">
    <source>
        <dbReference type="ARBA" id="ARBA00043985"/>
    </source>
</evidence>
<organism evidence="3 4">
    <name type="scientific">Banduia mediterranea</name>
    <dbReference type="NCBI Taxonomy" id="3075609"/>
    <lineage>
        <taxon>Bacteria</taxon>
        <taxon>Pseudomonadati</taxon>
        <taxon>Pseudomonadota</taxon>
        <taxon>Gammaproteobacteria</taxon>
        <taxon>Nevskiales</taxon>
        <taxon>Algiphilaceae</taxon>
        <taxon>Banduia</taxon>
    </lineage>
</organism>
<evidence type="ECO:0000256" key="2">
    <source>
        <dbReference type="SAM" id="Coils"/>
    </source>
</evidence>
<accession>A0ABU2WJA7</accession>
<sequence>MGIFSRISDIMNSNVHAMLDKAEDPEKMVRLIIQEMEDTLVEVRSTSVRSIARKKEIQRNVNTLRAEAADWEKKAELAISKDREDLARAALLARTRAEERAADLEKELGHVAEELSKLEDDTGKLKAKLADAKSRQKAIIMRQTSAASRLKVKQQVSDRRMTDAMLKFEQYESRIDTIEAQVESYDVGNAKTLQQEFAELETSEKVDAELAALKAKLGTKTANESKD</sequence>
<dbReference type="Proteomes" id="UP001254608">
    <property type="component" value="Unassembled WGS sequence"/>
</dbReference>
<reference evidence="3 4" key="1">
    <citation type="submission" date="2023-09" db="EMBL/GenBank/DDBJ databases">
        <authorList>
            <person name="Rey-Velasco X."/>
        </authorList>
    </citation>
    <scope>NUCLEOTIDE SEQUENCE [LARGE SCALE GENOMIC DNA]</scope>
    <source>
        <strain evidence="3 4">W345</strain>
    </source>
</reference>
<comment type="caution">
    <text evidence="3">The sequence shown here is derived from an EMBL/GenBank/DDBJ whole genome shotgun (WGS) entry which is preliminary data.</text>
</comment>
<feature type="coiled-coil region" evidence="2">
    <location>
        <begin position="54"/>
        <end position="135"/>
    </location>
</feature>
<dbReference type="PANTHER" id="PTHR31088:SF6">
    <property type="entry name" value="PHAGE SHOCK PROTEIN A"/>
    <property type="match status" value="1"/>
</dbReference>
<gene>
    <name evidence="3" type="primary">pspA</name>
    <name evidence="3" type="ORF">RM530_11400</name>
</gene>
<dbReference type="RefSeq" id="WP_311365353.1">
    <property type="nucleotide sequence ID" value="NZ_JAVRIC010000015.1"/>
</dbReference>
<name>A0ABU2WJA7_9GAMM</name>
<dbReference type="PANTHER" id="PTHR31088">
    <property type="entry name" value="MEMBRANE-ASSOCIATED PROTEIN VIPP1, CHLOROPLASTIC"/>
    <property type="match status" value="1"/>
</dbReference>